<dbReference type="PANTHER" id="PTHR12801">
    <property type="entry name" value="RNA EXONUCLEASE REXO1 / RECO3 FAMILY MEMBER-RELATED"/>
    <property type="match status" value="1"/>
</dbReference>
<dbReference type="InterPro" id="IPR037431">
    <property type="entry name" value="REX4_DEDDh_dom"/>
</dbReference>
<dbReference type="SMART" id="SM00479">
    <property type="entry name" value="EXOIII"/>
    <property type="match status" value="1"/>
</dbReference>
<evidence type="ECO:0000256" key="3">
    <source>
        <dbReference type="ARBA" id="ARBA00016937"/>
    </source>
</evidence>
<dbReference type="RefSeq" id="XP_026286129.2">
    <property type="nucleotide sequence ID" value="XM_026430344.2"/>
</dbReference>
<keyword evidence="6" id="KW-0269">Exonuclease</keyword>
<evidence type="ECO:0000256" key="1">
    <source>
        <dbReference type="ARBA" id="ARBA00004123"/>
    </source>
</evidence>
<sequence length="353" mass="39679">MGKKSKTPKTSASVAASKTPQQLSKKVVPLKSKRKRKFKPVQAVKGIPEDSLKKLVANVKRSKDEVSSNWQAFLASGQLPEASKSDKKKSSSVTQASIKQSSNIQSFKKINKEAITEIQEAPTIDFMSDDTYISELDPKTEAQKRELTRCIAMDCEMVGVFDGKESVLARVSLVNQHGECVYDRFVKPKEKVADYRTKVSGVRPSDLKRGEEFEVVQKEVAAILEGRILVGHALRNDMKVLLINHPPKMVRDTSRFRPFRNVTNGRTPSLKKLAEEILGVTIQTGEHSSVEDAKATMQLYNLYQKEWEEHRLQKKVFRRKNAIAAAVGQSKIQTKNKKTVKTNQTLSDEFVAF</sequence>
<evidence type="ECO:0000256" key="7">
    <source>
        <dbReference type="ARBA" id="ARBA00023242"/>
    </source>
</evidence>
<accession>A0A6J1SY04</accession>
<dbReference type="InterPro" id="IPR047021">
    <property type="entry name" value="REXO1/3/4-like"/>
</dbReference>
<keyword evidence="10" id="KW-1185">Reference proteome</keyword>
<dbReference type="SUPFAM" id="SSF53098">
    <property type="entry name" value="Ribonuclease H-like"/>
    <property type="match status" value="1"/>
</dbReference>
<dbReference type="GO" id="GO:0008408">
    <property type="term" value="F:3'-5' exonuclease activity"/>
    <property type="evidence" value="ECO:0007669"/>
    <property type="project" value="InterPro"/>
</dbReference>
<dbReference type="Pfam" id="PF00929">
    <property type="entry name" value="RNase_T"/>
    <property type="match status" value="1"/>
</dbReference>
<evidence type="ECO:0000256" key="2">
    <source>
        <dbReference type="ARBA" id="ARBA00010489"/>
    </source>
</evidence>
<dbReference type="AlphaFoldDB" id="A0A6J1SY04"/>
<evidence type="ECO:0000256" key="4">
    <source>
        <dbReference type="ARBA" id="ARBA00022722"/>
    </source>
</evidence>
<feature type="domain" description="Exonuclease" evidence="9">
    <location>
        <begin position="149"/>
        <end position="309"/>
    </location>
</feature>
<dbReference type="InterPro" id="IPR036397">
    <property type="entry name" value="RNaseH_sf"/>
</dbReference>
<feature type="compositionally biased region" description="Polar residues" evidence="8">
    <location>
        <begin position="8"/>
        <end position="24"/>
    </location>
</feature>
<keyword evidence="7" id="KW-0539">Nucleus</keyword>
<dbReference type="OrthoDB" id="8191639at2759"/>
<dbReference type="InterPro" id="IPR013520">
    <property type="entry name" value="Ribonucl_H"/>
</dbReference>
<keyword evidence="4" id="KW-0540">Nuclease</keyword>
<dbReference type="Gene3D" id="3.30.420.10">
    <property type="entry name" value="Ribonuclease H-like superfamily/Ribonuclease H"/>
    <property type="match status" value="1"/>
</dbReference>
<dbReference type="CDD" id="cd06144">
    <property type="entry name" value="REX4_like"/>
    <property type="match status" value="1"/>
</dbReference>
<dbReference type="GO" id="GO:0006364">
    <property type="term" value="P:rRNA processing"/>
    <property type="evidence" value="ECO:0007669"/>
    <property type="project" value="InterPro"/>
</dbReference>
<comment type="subcellular location">
    <subcellularLocation>
        <location evidence="1">Nucleus</location>
    </subcellularLocation>
</comment>
<name>A0A6J1SY04_FRAOC</name>
<dbReference type="InterPro" id="IPR012337">
    <property type="entry name" value="RNaseH-like_sf"/>
</dbReference>
<evidence type="ECO:0000259" key="9">
    <source>
        <dbReference type="SMART" id="SM00479"/>
    </source>
</evidence>
<evidence type="ECO:0000256" key="6">
    <source>
        <dbReference type="ARBA" id="ARBA00022839"/>
    </source>
</evidence>
<reference evidence="11" key="1">
    <citation type="submission" date="2025-08" db="UniProtKB">
        <authorList>
            <consortium name="RefSeq"/>
        </authorList>
    </citation>
    <scope>IDENTIFICATION</scope>
    <source>
        <tissue evidence="11">Whole organism</tissue>
    </source>
</reference>
<keyword evidence="5" id="KW-0378">Hydrolase</keyword>
<evidence type="ECO:0000256" key="8">
    <source>
        <dbReference type="SAM" id="MobiDB-lite"/>
    </source>
</evidence>
<dbReference type="GO" id="GO:0005634">
    <property type="term" value="C:nucleus"/>
    <property type="evidence" value="ECO:0007669"/>
    <property type="project" value="UniProtKB-SubCell"/>
</dbReference>
<evidence type="ECO:0000313" key="10">
    <source>
        <dbReference type="Proteomes" id="UP000504606"/>
    </source>
</evidence>
<dbReference type="FunFam" id="3.30.420.10:FF:000007">
    <property type="entry name" value="Interferon-stimulated exonuclease gene 20"/>
    <property type="match status" value="1"/>
</dbReference>
<dbReference type="Proteomes" id="UP000504606">
    <property type="component" value="Unplaced"/>
</dbReference>
<dbReference type="KEGG" id="foc:113211831"/>
<dbReference type="PANTHER" id="PTHR12801:SF158">
    <property type="entry name" value="RNA EXONUCLEASE 4"/>
    <property type="match status" value="1"/>
</dbReference>
<evidence type="ECO:0000313" key="11">
    <source>
        <dbReference type="RefSeq" id="XP_026286129.2"/>
    </source>
</evidence>
<protein>
    <recommendedName>
        <fullName evidence="3">RNA exonuclease 4</fullName>
    </recommendedName>
</protein>
<dbReference type="GeneID" id="113211831"/>
<evidence type="ECO:0000256" key="5">
    <source>
        <dbReference type="ARBA" id="ARBA00022801"/>
    </source>
</evidence>
<feature type="region of interest" description="Disordered" evidence="8">
    <location>
        <begin position="1"/>
        <end position="44"/>
    </location>
</feature>
<proteinExistence type="inferred from homology"/>
<dbReference type="GO" id="GO:0003676">
    <property type="term" value="F:nucleic acid binding"/>
    <property type="evidence" value="ECO:0007669"/>
    <property type="project" value="InterPro"/>
</dbReference>
<comment type="similarity">
    <text evidence="2">Belongs to the REXO4 family.</text>
</comment>
<organism evidence="10 11">
    <name type="scientific">Frankliniella occidentalis</name>
    <name type="common">Western flower thrips</name>
    <name type="synonym">Euthrips occidentalis</name>
    <dbReference type="NCBI Taxonomy" id="133901"/>
    <lineage>
        <taxon>Eukaryota</taxon>
        <taxon>Metazoa</taxon>
        <taxon>Ecdysozoa</taxon>
        <taxon>Arthropoda</taxon>
        <taxon>Hexapoda</taxon>
        <taxon>Insecta</taxon>
        <taxon>Pterygota</taxon>
        <taxon>Neoptera</taxon>
        <taxon>Paraneoptera</taxon>
        <taxon>Thysanoptera</taxon>
        <taxon>Terebrantia</taxon>
        <taxon>Thripoidea</taxon>
        <taxon>Thripidae</taxon>
        <taxon>Frankliniella</taxon>
    </lineage>
</organism>
<gene>
    <name evidence="11" type="primary">LOC113211831</name>
</gene>